<protein>
    <submittedName>
        <fullName evidence="2">Uncharacterized protein</fullName>
    </submittedName>
</protein>
<reference evidence="2" key="1">
    <citation type="journal article" date="2020" name="Nature">
        <title>Giant virus diversity and host interactions through global metagenomics.</title>
        <authorList>
            <person name="Schulz F."/>
            <person name="Roux S."/>
            <person name="Paez-Espino D."/>
            <person name="Jungbluth S."/>
            <person name="Walsh D.A."/>
            <person name="Denef V.J."/>
            <person name="McMahon K.D."/>
            <person name="Konstantinidis K.T."/>
            <person name="Eloe-Fadrosh E.A."/>
            <person name="Kyrpides N.C."/>
            <person name="Woyke T."/>
        </authorList>
    </citation>
    <scope>NUCLEOTIDE SEQUENCE</scope>
    <source>
        <strain evidence="2">GVMAG-S-ERX556101-89</strain>
    </source>
</reference>
<dbReference type="AlphaFoldDB" id="A0A6C0FBN0"/>
<sequence length="131" mass="14852">MQSSWATTSKALNKWENIVQGRSTRRTLGLIGLMIIFICILLWIYIIDKSNNAKEEYEKADSKGTGDLLRIRQAIQLASRSILQATSADEAYSMISDSWWPAILLSSLAFISGILFIFQWVYLAVKNKNAF</sequence>
<keyword evidence="1" id="KW-0812">Transmembrane</keyword>
<proteinExistence type="predicted"/>
<accession>A0A6C0FBN0</accession>
<name>A0A6C0FBN0_9ZZZZ</name>
<organism evidence="2">
    <name type="scientific">viral metagenome</name>
    <dbReference type="NCBI Taxonomy" id="1070528"/>
    <lineage>
        <taxon>unclassified sequences</taxon>
        <taxon>metagenomes</taxon>
        <taxon>organismal metagenomes</taxon>
    </lineage>
</organism>
<dbReference type="EMBL" id="MN738829">
    <property type="protein sequence ID" value="QHT38261.1"/>
    <property type="molecule type" value="Genomic_DNA"/>
</dbReference>
<feature type="transmembrane region" description="Helical" evidence="1">
    <location>
        <begin position="28"/>
        <end position="47"/>
    </location>
</feature>
<evidence type="ECO:0000313" key="2">
    <source>
        <dbReference type="EMBL" id="QHT38261.1"/>
    </source>
</evidence>
<keyword evidence="1" id="KW-0472">Membrane</keyword>
<keyword evidence="1" id="KW-1133">Transmembrane helix</keyword>
<evidence type="ECO:0000256" key="1">
    <source>
        <dbReference type="SAM" id="Phobius"/>
    </source>
</evidence>
<feature type="transmembrane region" description="Helical" evidence="1">
    <location>
        <begin position="99"/>
        <end position="125"/>
    </location>
</feature>